<accession>A0A843TYZ6</accession>
<protein>
    <submittedName>
        <fullName evidence="2">Uncharacterized protein</fullName>
    </submittedName>
</protein>
<keyword evidence="3" id="KW-1185">Reference proteome</keyword>
<organism evidence="2 3">
    <name type="scientific">Colocasia esculenta</name>
    <name type="common">Wild taro</name>
    <name type="synonym">Arum esculentum</name>
    <dbReference type="NCBI Taxonomy" id="4460"/>
    <lineage>
        <taxon>Eukaryota</taxon>
        <taxon>Viridiplantae</taxon>
        <taxon>Streptophyta</taxon>
        <taxon>Embryophyta</taxon>
        <taxon>Tracheophyta</taxon>
        <taxon>Spermatophyta</taxon>
        <taxon>Magnoliopsida</taxon>
        <taxon>Liliopsida</taxon>
        <taxon>Araceae</taxon>
        <taxon>Aroideae</taxon>
        <taxon>Colocasieae</taxon>
        <taxon>Colocasia</taxon>
    </lineage>
</organism>
<feature type="transmembrane region" description="Helical" evidence="1">
    <location>
        <begin position="70"/>
        <end position="89"/>
    </location>
</feature>
<name>A0A843TYZ6_COLES</name>
<evidence type="ECO:0000256" key="1">
    <source>
        <dbReference type="SAM" id="Phobius"/>
    </source>
</evidence>
<proteinExistence type="predicted"/>
<sequence>MHRLAATWMTVTSGTPDTTLMRRPAWTRQWPVIPDIGRKAEKPGLTAGLFSIFERDGGARHLLIATLGDVVFWLPLFWLVVCMHAVCRARDRRADFDMRIATGSRVATWSQQLPQALLGQGRFCLWDSGRFELVDLGWSCSRREDHVYGFS</sequence>
<reference evidence="2" key="1">
    <citation type="submission" date="2017-07" db="EMBL/GenBank/DDBJ databases">
        <title>Taro Niue Genome Assembly and Annotation.</title>
        <authorList>
            <person name="Atibalentja N."/>
            <person name="Keating K."/>
            <person name="Fields C.J."/>
        </authorList>
    </citation>
    <scope>NUCLEOTIDE SEQUENCE</scope>
    <source>
        <strain evidence="2">Niue_2</strain>
        <tissue evidence="2">Leaf</tissue>
    </source>
</reference>
<dbReference type="AlphaFoldDB" id="A0A843TYZ6"/>
<keyword evidence="1" id="KW-1133">Transmembrane helix</keyword>
<keyword evidence="1" id="KW-0812">Transmembrane</keyword>
<comment type="caution">
    <text evidence="2">The sequence shown here is derived from an EMBL/GenBank/DDBJ whole genome shotgun (WGS) entry which is preliminary data.</text>
</comment>
<keyword evidence="1" id="KW-0472">Membrane</keyword>
<gene>
    <name evidence="2" type="ORF">Taro_009004</name>
</gene>
<evidence type="ECO:0000313" key="3">
    <source>
        <dbReference type="Proteomes" id="UP000652761"/>
    </source>
</evidence>
<evidence type="ECO:0000313" key="2">
    <source>
        <dbReference type="EMBL" id="MQL76628.1"/>
    </source>
</evidence>
<dbReference type="Proteomes" id="UP000652761">
    <property type="component" value="Unassembled WGS sequence"/>
</dbReference>
<dbReference type="EMBL" id="NMUH01000308">
    <property type="protein sequence ID" value="MQL76628.1"/>
    <property type="molecule type" value="Genomic_DNA"/>
</dbReference>